<comment type="caution">
    <text evidence="1">The sequence shown here is derived from an EMBL/GenBank/DDBJ whole genome shotgun (WGS) entry which is preliminary data.</text>
</comment>
<reference evidence="1" key="1">
    <citation type="submission" date="2020-08" db="EMBL/GenBank/DDBJ databases">
        <title>Multicomponent nature underlies the extraordinary mechanical properties of spider dragline silk.</title>
        <authorList>
            <person name="Kono N."/>
            <person name="Nakamura H."/>
            <person name="Mori M."/>
            <person name="Yoshida Y."/>
            <person name="Ohtoshi R."/>
            <person name="Malay A.D."/>
            <person name="Moran D.A.P."/>
            <person name="Tomita M."/>
            <person name="Numata K."/>
            <person name="Arakawa K."/>
        </authorList>
    </citation>
    <scope>NUCLEOTIDE SEQUENCE</scope>
</reference>
<evidence type="ECO:0000313" key="2">
    <source>
        <dbReference type="Proteomes" id="UP000886998"/>
    </source>
</evidence>
<organism evidence="1 2">
    <name type="scientific">Trichonephila inaurata madagascariensis</name>
    <dbReference type="NCBI Taxonomy" id="2747483"/>
    <lineage>
        <taxon>Eukaryota</taxon>
        <taxon>Metazoa</taxon>
        <taxon>Ecdysozoa</taxon>
        <taxon>Arthropoda</taxon>
        <taxon>Chelicerata</taxon>
        <taxon>Arachnida</taxon>
        <taxon>Araneae</taxon>
        <taxon>Araneomorphae</taxon>
        <taxon>Entelegynae</taxon>
        <taxon>Araneoidea</taxon>
        <taxon>Nephilidae</taxon>
        <taxon>Trichonephila</taxon>
        <taxon>Trichonephila inaurata</taxon>
    </lineage>
</organism>
<keyword evidence="2" id="KW-1185">Reference proteome</keyword>
<dbReference type="EMBL" id="BMAV01019398">
    <property type="protein sequence ID" value="GFY72364.1"/>
    <property type="molecule type" value="Genomic_DNA"/>
</dbReference>
<dbReference type="Proteomes" id="UP000886998">
    <property type="component" value="Unassembled WGS sequence"/>
</dbReference>
<evidence type="ECO:0000313" key="1">
    <source>
        <dbReference type="EMBL" id="GFY72364.1"/>
    </source>
</evidence>
<protein>
    <submittedName>
        <fullName evidence="1">Uncharacterized protein</fullName>
    </submittedName>
</protein>
<sequence length="80" mass="9130">MKRHLFVECTRFSETFATDDECIFESLSKLDRHELVEDWVDGCTQVVGDSRDVCENGKGNNKSWRDIGGVSGQQALSMEW</sequence>
<accession>A0A8X7CH40</accession>
<dbReference type="AlphaFoldDB" id="A0A8X7CH40"/>
<name>A0A8X7CH40_9ARAC</name>
<proteinExistence type="predicted"/>
<gene>
    <name evidence="1" type="ORF">TNIN_308151</name>
</gene>